<comment type="caution">
    <text evidence="4">The sequence shown here is derived from an EMBL/GenBank/DDBJ whole genome shotgun (WGS) entry which is preliminary data.</text>
</comment>
<evidence type="ECO:0000256" key="1">
    <source>
        <dbReference type="ARBA" id="ARBA00006484"/>
    </source>
</evidence>
<dbReference type="InterPro" id="IPR036291">
    <property type="entry name" value="NAD(P)-bd_dom_sf"/>
</dbReference>
<dbReference type="Proteomes" id="UP001444661">
    <property type="component" value="Unassembled WGS sequence"/>
</dbReference>
<evidence type="ECO:0000256" key="3">
    <source>
        <dbReference type="ARBA" id="ARBA00023002"/>
    </source>
</evidence>
<reference evidence="4 5" key="1">
    <citation type="submission" date="2023-01" db="EMBL/GenBank/DDBJ databases">
        <title>Analysis of 21 Apiospora genomes using comparative genomics revels a genus with tremendous synthesis potential of carbohydrate active enzymes and secondary metabolites.</title>
        <authorList>
            <person name="Sorensen T."/>
        </authorList>
    </citation>
    <scope>NUCLEOTIDE SEQUENCE [LARGE SCALE GENOMIC DNA]</scope>
    <source>
        <strain evidence="4 5">CBS 33761</strain>
    </source>
</reference>
<gene>
    <name evidence="4" type="ORF">PG993_011609</name>
</gene>
<proteinExistence type="inferred from homology"/>
<name>A0ABR1S0J6_9PEZI</name>
<dbReference type="PRINTS" id="PR00081">
    <property type="entry name" value="GDHRDH"/>
</dbReference>
<dbReference type="SUPFAM" id="SSF51735">
    <property type="entry name" value="NAD(P)-binding Rossmann-fold domains"/>
    <property type="match status" value="1"/>
</dbReference>
<keyword evidence="3" id="KW-0560">Oxidoreductase</keyword>
<accession>A0ABR1S0J6</accession>
<dbReference type="PANTHER" id="PTHR43639">
    <property type="entry name" value="OXIDOREDUCTASE, SHORT-CHAIN DEHYDROGENASE/REDUCTASE FAMILY (AFU_ORTHOLOGUE AFUA_5G02870)"/>
    <property type="match status" value="1"/>
</dbReference>
<dbReference type="NCBIfam" id="NF006393">
    <property type="entry name" value="PRK08642.1"/>
    <property type="match status" value="1"/>
</dbReference>
<evidence type="ECO:0000313" key="4">
    <source>
        <dbReference type="EMBL" id="KAK8023543.1"/>
    </source>
</evidence>
<dbReference type="Gene3D" id="3.40.50.720">
    <property type="entry name" value="NAD(P)-binding Rossmann-like Domain"/>
    <property type="match status" value="1"/>
</dbReference>
<organism evidence="4 5">
    <name type="scientific">Apiospora rasikravindrae</name>
    <dbReference type="NCBI Taxonomy" id="990691"/>
    <lineage>
        <taxon>Eukaryota</taxon>
        <taxon>Fungi</taxon>
        <taxon>Dikarya</taxon>
        <taxon>Ascomycota</taxon>
        <taxon>Pezizomycotina</taxon>
        <taxon>Sordariomycetes</taxon>
        <taxon>Xylariomycetidae</taxon>
        <taxon>Amphisphaeriales</taxon>
        <taxon>Apiosporaceae</taxon>
        <taxon>Apiospora</taxon>
    </lineage>
</organism>
<dbReference type="InterPro" id="IPR002347">
    <property type="entry name" value="SDR_fam"/>
</dbReference>
<keyword evidence="5" id="KW-1185">Reference proteome</keyword>
<dbReference type="EMBL" id="JAQQWK010000011">
    <property type="protein sequence ID" value="KAK8023543.1"/>
    <property type="molecule type" value="Genomic_DNA"/>
</dbReference>
<protein>
    <submittedName>
        <fullName evidence="4">Pyridoxal 4-dehydrogenase</fullName>
    </submittedName>
</protein>
<dbReference type="PANTHER" id="PTHR43639:SF1">
    <property type="entry name" value="SHORT-CHAIN DEHYDROGENASE_REDUCTASE FAMILY PROTEIN"/>
    <property type="match status" value="1"/>
</dbReference>
<comment type="similarity">
    <text evidence="1">Belongs to the short-chain dehydrogenases/reductases (SDR) family.</text>
</comment>
<evidence type="ECO:0000256" key="2">
    <source>
        <dbReference type="ARBA" id="ARBA00022857"/>
    </source>
</evidence>
<keyword evidence="2" id="KW-0521">NADP</keyword>
<dbReference type="Pfam" id="PF13561">
    <property type="entry name" value="adh_short_C2"/>
    <property type="match status" value="1"/>
</dbReference>
<sequence length="256" mass="26638">MKLSDQVVLVTGSSRGLGAAIARAFAAEGARVVINFQQNRELAEALAADIKPGGLAIQADVTDPAQVEAMFRQAEEHFGQPVHTVVNNALPAFEFNGDARPKLGDITWAAFDQQLQGIVRGALNTTQAALPGFSRLPKGSGGRIINIGSNLVANPVVPYQDYTAAKGALLAFTRTCAAELGPRGITCNMVSGGLLRTTDASRATPDAVFEQVAHAAPLRSVATPEQVAGAVLFFASPWASAATGQNLNVDCGLVMT</sequence>
<dbReference type="PRINTS" id="PR00080">
    <property type="entry name" value="SDRFAMILY"/>
</dbReference>
<evidence type="ECO:0000313" key="5">
    <source>
        <dbReference type="Proteomes" id="UP001444661"/>
    </source>
</evidence>